<keyword evidence="3" id="KW-0808">Transferase</keyword>
<dbReference type="Pfam" id="PF01019">
    <property type="entry name" value="G_glu_transpept"/>
    <property type="match status" value="1"/>
</dbReference>
<dbReference type="SUPFAM" id="SSF56235">
    <property type="entry name" value="N-terminal nucleophile aminohydrolases (Ntn hydrolases)"/>
    <property type="match status" value="1"/>
</dbReference>
<keyword evidence="3" id="KW-0012">Acyltransferase</keyword>
<dbReference type="EC" id="2.3.2.2" evidence="3"/>
<accession>A0A084BBL8</accession>
<evidence type="ECO:0000313" key="5">
    <source>
        <dbReference type="EMBL" id="KEY74947.1"/>
    </source>
</evidence>
<keyword evidence="3" id="KW-0378">Hydrolase</keyword>
<comment type="pathway">
    <text evidence="3">Sulfur metabolism; glutathione metabolism.</text>
</comment>
<comment type="catalytic activity">
    <reaction evidence="3">
        <text>an S-substituted glutathione + H2O = an S-substituted L-cysteinylglycine + L-glutamate</text>
        <dbReference type="Rhea" id="RHEA:59468"/>
        <dbReference type="ChEBI" id="CHEBI:15377"/>
        <dbReference type="ChEBI" id="CHEBI:29985"/>
        <dbReference type="ChEBI" id="CHEBI:90779"/>
        <dbReference type="ChEBI" id="CHEBI:143103"/>
        <dbReference type="EC" id="3.4.19.13"/>
    </reaction>
</comment>
<dbReference type="GO" id="GO:0103068">
    <property type="term" value="F:leukotriene C4 gamma-glutamyl transferase activity"/>
    <property type="evidence" value="ECO:0007669"/>
    <property type="project" value="UniProtKB-EC"/>
</dbReference>
<name>A0A084BBL8_STACB</name>
<dbReference type="PRINTS" id="PR01210">
    <property type="entry name" value="GGTRANSPTASE"/>
</dbReference>
<comment type="catalytic activity">
    <reaction evidence="3">
        <text>glutathione + H2O = L-cysteinylglycine + L-glutamate</text>
        <dbReference type="Rhea" id="RHEA:28807"/>
        <dbReference type="ChEBI" id="CHEBI:15377"/>
        <dbReference type="ChEBI" id="CHEBI:29985"/>
        <dbReference type="ChEBI" id="CHEBI:57925"/>
        <dbReference type="ChEBI" id="CHEBI:61694"/>
        <dbReference type="EC" id="3.4.19.13"/>
    </reaction>
</comment>
<dbReference type="EMBL" id="KL647405">
    <property type="protein sequence ID" value="KEY74947.1"/>
    <property type="molecule type" value="Genomic_DNA"/>
</dbReference>
<keyword evidence="4" id="KW-0732">Signal</keyword>
<comment type="function">
    <text evidence="3">Cleaves the gamma-glutamyl peptide bond of glutathione and glutathione conjugates.</text>
</comment>
<dbReference type="HOGENOM" id="CLU_014813_4_0_1"/>
<evidence type="ECO:0000313" key="6">
    <source>
        <dbReference type="Proteomes" id="UP000028045"/>
    </source>
</evidence>
<dbReference type="InterPro" id="IPR043137">
    <property type="entry name" value="GGT_ssub_C"/>
</dbReference>
<gene>
    <name evidence="5" type="ORF">S7711_01296</name>
</gene>
<feature type="signal peptide" evidence="4">
    <location>
        <begin position="1"/>
        <end position="18"/>
    </location>
</feature>
<feature type="chain" id="PRO_5001771779" description="Glutathione hydrolase" evidence="4">
    <location>
        <begin position="19"/>
        <end position="564"/>
    </location>
</feature>
<evidence type="ECO:0000256" key="3">
    <source>
        <dbReference type="RuleBase" id="RU368068"/>
    </source>
</evidence>
<dbReference type="Gene3D" id="1.10.246.130">
    <property type="match status" value="1"/>
</dbReference>
<feature type="active site" description="Nucleophile" evidence="1">
    <location>
        <position position="374"/>
    </location>
</feature>
<organism evidence="5 6">
    <name type="scientific">Stachybotrys chartarum (strain CBS 109288 / IBT 7711)</name>
    <name type="common">Toxic black mold</name>
    <name type="synonym">Stilbospora chartarum</name>
    <dbReference type="NCBI Taxonomy" id="1280523"/>
    <lineage>
        <taxon>Eukaryota</taxon>
        <taxon>Fungi</taxon>
        <taxon>Dikarya</taxon>
        <taxon>Ascomycota</taxon>
        <taxon>Pezizomycotina</taxon>
        <taxon>Sordariomycetes</taxon>
        <taxon>Hypocreomycetidae</taxon>
        <taxon>Hypocreales</taxon>
        <taxon>Stachybotryaceae</taxon>
        <taxon>Stachybotrys</taxon>
    </lineage>
</organism>
<dbReference type="GO" id="GO:0006751">
    <property type="term" value="P:glutathione catabolic process"/>
    <property type="evidence" value="ECO:0007669"/>
    <property type="project" value="UniProtKB-UniRule"/>
</dbReference>
<feature type="binding site" evidence="2">
    <location>
        <position position="416"/>
    </location>
    <ligand>
        <name>L-glutamate</name>
        <dbReference type="ChEBI" id="CHEBI:29985"/>
    </ligand>
</feature>
<dbReference type="Gene3D" id="3.60.20.40">
    <property type="match status" value="1"/>
</dbReference>
<dbReference type="InterPro" id="IPR000101">
    <property type="entry name" value="GGT_peptidase"/>
</dbReference>
<dbReference type="UniPathway" id="UPA00204"/>
<proteinExistence type="predicted"/>
<keyword evidence="6" id="KW-1185">Reference proteome</keyword>
<dbReference type="OrthoDB" id="1081007at2759"/>
<dbReference type="PANTHER" id="PTHR11686">
    <property type="entry name" value="GAMMA GLUTAMYL TRANSPEPTIDASE"/>
    <property type="match status" value="1"/>
</dbReference>
<dbReference type="InterPro" id="IPR043138">
    <property type="entry name" value="GGT_lsub"/>
</dbReference>
<comment type="catalytic activity">
    <reaction evidence="3">
        <text>an N-terminal (5-L-glutamyl)-[peptide] + an alpha-amino acid = 5-L-glutamyl amino acid + an N-terminal L-alpha-aminoacyl-[peptide]</text>
        <dbReference type="Rhea" id="RHEA:23904"/>
        <dbReference type="Rhea" id="RHEA-COMP:9780"/>
        <dbReference type="Rhea" id="RHEA-COMP:9795"/>
        <dbReference type="ChEBI" id="CHEBI:77644"/>
        <dbReference type="ChEBI" id="CHEBI:78597"/>
        <dbReference type="ChEBI" id="CHEBI:78599"/>
        <dbReference type="ChEBI" id="CHEBI:78608"/>
        <dbReference type="EC" id="2.3.2.2"/>
    </reaction>
</comment>
<evidence type="ECO:0000256" key="2">
    <source>
        <dbReference type="PIRSR" id="PIRSR600101-2"/>
    </source>
</evidence>
<dbReference type="EC" id="3.4.19.13" evidence="3"/>
<reference evidence="5 6" key="1">
    <citation type="journal article" date="2014" name="BMC Genomics">
        <title>Comparative genome sequencing reveals chemotype-specific gene clusters in the toxigenic black mold Stachybotrys.</title>
        <authorList>
            <person name="Semeiks J."/>
            <person name="Borek D."/>
            <person name="Otwinowski Z."/>
            <person name="Grishin N.V."/>
        </authorList>
    </citation>
    <scope>NUCLEOTIDE SEQUENCE [LARGE SCALE GENOMIC DNA]</scope>
    <source>
        <strain evidence="6">CBS 109288 / IBT 7711</strain>
    </source>
</reference>
<dbReference type="Proteomes" id="UP000028045">
    <property type="component" value="Unassembled WGS sequence"/>
</dbReference>
<feature type="binding site" evidence="2">
    <location>
        <begin position="392"/>
        <end position="394"/>
    </location>
    <ligand>
        <name>L-glutamate</name>
        <dbReference type="ChEBI" id="CHEBI:29985"/>
    </ligand>
</feature>
<protein>
    <recommendedName>
        <fullName evidence="3">Glutathione hydrolase</fullName>
        <ecNumber evidence="3">2.3.2.2</ecNumber>
        <ecNumber evidence="3">3.4.19.13</ecNumber>
    </recommendedName>
    <alternativeName>
        <fullName evidence="3">Gamma-glutamyltransferase</fullName>
    </alternativeName>
    <alternativeName>
        <fullName evidence="3">Gamma-glutamyltranspeptidase</fullName>
    </alternativeName>
</protein>
<dbReference type="AlphaFoldDB" id="A0A084BBL8"/>
<feature type="binding site" evidence="2">
    <location>
        <begin position="444"/>
        <end position="445"/>
    </location>
    <ligand>
        <name>L-glutamate</name>
        <dbReference type="ChEBI" id="CHEBI:29985"/>
    </ligand>
</feature>
<dbReference type="InterPro" id="IPR029055">
    <property type="entry name" value="Ntn_hydrolases_N"/>
</dbReference>
<evidence type="ECO:0000256" key="1">
    <source>
        <dbReference type="PIRSR" id="PIRSR600101-1"/>
    </source>
</evidence>
<dbReference type="GO" id="GO:0036374">
    <property type="term" value="F:glutathione hydrolase activity"/>
    <property type="evidence" value="ECO:0007669"/>
    <property type="project" value="UniProtKB-UniRule"/>
</dbReference>
<feature type="binding site" evidence="2">
    <location>
        <position position="468"/>
    </location>
    <ligand>
        <name>L-glutamate</name>
        <dbReference type="ChEBI" id="CHEBI:29985"/>
    </ligand>
</feature>
<feature type="binding site" evidence="2">
    <location>
        <position position="101"/>
    </location>
    <ligand>
        <name>L-glutamate</name>
        <dbReference type="ChEBI" id="CHEBI:29985"/>
    </ligand>
</feature>
<sequence length="564" mass="60885">MFTLTVVTLLALAGASLSVSLSYGSFIGSMYEAKRGAVASMDARCSKAGLEMLRRGGNAADAAIATEFCLGVIGMHLTGIGGGGVMLIRDTNGRYELLDFRETAPAASTEDMFANNVNASLFGGLASGVPGEVRGLEVLHKKYGSLPWPQLLEPAINFARNGFTIGRDLAGHIGRLSADGPFLEPSWAIDFAPNGTVLGLGDVLKRSRYADTLQIISDQGPAAFHSGHIAETIIQALRVKKGIMTLQDLSSYEVAERKPCTITYGEYRVHGSGAPFGGVVALNIMNIMKGYENIGARSKLNLTTHRLDEAMRFGYGLRTKLGDPDYDEGLEKFQHRMLSEATASDIRSRISDETSQPLSAYNPEGLEVMDTPGTSHLSVADASGMAISLTSTINLLFGSYIMVPETGIIMNNEMNDFSIPRNTDLFGDRPSSVNYIKPGKRPLSSMNPVIVEFAGNSTLYALLGAAGSSRIITSVIQGLWNILDRNMSIYDALRAPRFHEQLSPNQTSYEWEYDNGTVSFMEKRGHITGWLQDGSSIQAVRRLTNGTFEAVGEPRQQDSGGFAT</sequence>
<dbReference type="NCBIfam" id="TIGR00066">
    <property type="entry name" value="g_glut_trans"/>
    <property type="match status" value="1"/>
</dbReference>
<dbReference type="PANTHER" id="PTHR11686:SF62">
    <property type="entry name" value="GLUTATHIONE HYDROLASE"/>
    <property type="match status" value="1"/>
</dbReference>
<dbReference type="GO" id="GO:0005886">
    <property type="term" value="C:plasma membrane"/>
    <property type="evidence" value="ECO:0007669"/>
    <property type="project" value="TreeGrafter"/>
</dbReference>
<evidence type="ECO:0000256" key="4">
    <source>
        <dbReference type="SAM" id="SignalP"/>
    </source>
</evidence>